<evidence type="ECO:0008006" key="4">
    <source>
        <dbReference type="Google" id="ProtNLM"/>
    </source>
</evidence>
<protein>
    <recommendedName>
        <fullName evidence="4">DUF1640 domain-containing protein</fullName>
    </recommendedName>
</protein>
<reference evidence="2 3" key="1">
    <citation type="submission" date="2020-04" db="EMBL/GenBank/DDBJ databases">
        <title>Genome sequencing of novel species.</title>
        <authorList>
            <person name="Heo J."/>
            <person name="Kim S.-J."/>
            <person name="Kim J.-S."/>
            <person name="Hong S.-B."/>
            <person name="Kwon S.-W."/>
        </authorList>
    </citation>
    <scope>NUCLEOTIDE SEQUENCE [LARGE SCALE GENOMIC DNA]</scope>
    <source>
        <strain evidence="2 3">AF9R3</strain>
    </source>
</reference>
<name>A0ABX6MBS1_9BURK</name>
<dbReference type="EMBL" id="CP051684">
    <property type="protein sequence ID" value="QJD91776.1"/>
    <property type="molecule type" value="Genomic_DNA"/>
</dbReference>
<keyword evidence="1" id="KW-1133">Transmembrane helix</keyword>
<sequence>MDDLITSVAVIKSNYATKEELAIMSGKLDALLSLQHSYATKEELAVINGKLDVLISLQQNYATKADVVAISSNLQAFQTHATQTFASKAELSDAIYHLTWRMAGFAVAIIGAMVACVRYL</sequence>
<evidence type="ECO:0000313" key="3">
    <source>
        <dbReference type="Proteomes" id="UP000503117"/>
    </source>
</evidence>
<keyword evidence="1" id="KW-0472">Membrane</keyword>
<evidence type="ECO:0000256" key="1">
    <source>
        <dbReference type="SAM" id="Phobius"/>
    </source>
</evidence>
<organism evidence="2 3">
    <name type="scientific">Duganella dendranthematis</name>
    <dbReference type="NCBI Taxonomy" id="2728021"/>
    <lineage>
        <taxon>Bacteria</taxon>
        <taxon>Pseudomonadati</taxon>
        <taxon>Pseudomonadota</taxon>
        <taxon>Betaproteobacteria</taxon>
        <taxon>Burkholderiales</taxon>
        <taxon>Oxalobacteraceae</taxon>
        <taxon>Telluria group</taxon>
        <taxon>Duganella</taxon>
    </lineage>
</organism>
<keyword evidence="1" id="KW-0812">Transmembrane</keyword>
<gene>
    <name evidence="2" type="ORF">HH213_17790</name>
</gene>
<dbReference type="RefSeq" id="WP_110847034.1">
    <property type="nucleotide sequence ID" value="NZ_CP051684.1"/>
</dbReference>
<accession>A0ABX6MBS1</accession>
<keyword evidence="3" id="KW-1185">Reference proteome</keyword>
<evidence type="ECO:0000313" key="2">
    <source>
        <dbReference type="EMBL" id="QJD91776.1"/>
    </source>
</evidence>
<feature type="transmembrane region" description="Helical" evidence="1">
    <location>
        <begin position="98"/>
        <end position="117"/>
    </location>
</feature>
<dbReference type="Proteomes" id="UP000503117">
    <property type="component" value="Chromosome"/>
</dbReference>
<proteinExistence type="predicted"/>